<dbReference type="EMBL" id="CP001340">
    <property type="protein sequence ID" value="ACL93963.1"/>
    <property type="molecule type" value="Genomic_DNA"/>
</dbReference>
<sequence length="39" mass="3972">MPGSRSNPLTLILSARTEGASSPAVLDESGPRHAPGRSV</sequence>
<dbReference type="GeneID" id="7332188"/>
<dbReference type="KEGG" id="ccs:CCNA_00498"/>
<feature type="region of interest" description="Disordered" evidence="1">
    <location>
        <begin position="16"/>
        <end position="39"/>
    </location>
</feature>
<dbReference type="HOGENOM" id="CLU_3306732_0_0_5"/>
<proteinExistence type="predicted"/>
<dbReference type="RefSeq" id="YP_002515871.1">
    <property type="nucleotide sequence ID" value="NC_011916.1"/>
</dbReference>
<name>A0A0H3C3V9_CAUVN</name>
<evidence type="ECO:0000313" key="2">
    <source>
        <dbReference type="EMBL" id="ACL93963.1"/>
    </source>
</evidence>
<accession>A0A0H3C3V9</accession>
<keyword evidence="3" id="KW-1185">Reference proteome</keyword>
<dbReference type="AlphaFoldDB" id="A0A0H3C3V9"/>
<gene>
    <name evidence="2" type="ordered locus">CCNA_00498</name>
</gene>
<evidence type="ECO:0000256" key="1">
    <source>
        <dbReference type="SAM" id="MobiDB-lite"/>
    </source>
</evidence>
<dbReference type="OrthoDB" id="7195490at2"/>
<protein>
    <submittedName>
        <fullName evidence="2">Uncharacterized protein</fullName>
    </submittedName>
</protein>
<reference evidence="2 3" key="1">
    <citation type="journal article" date="2010" name="J. Bacteriol.">
        <title>The genetic basis of laboratory adaptation in Caulobacter crescentus.</title>
        <authorList>
            <person name="Marks M.E."/>
            <person name="Castro-Rojas C.M."/>
            <person name="Teiling C."/>
            <person name="Du L."/>
            <person name="Kapatral V."/>
            <person name="Walunas T.L."/>
            <person name="Crosson S."/>
        </authorList>
    </citation>
    <scope>NUCLEOTIDE SEQUENCE [LARGE SCALE GENOMIC DNA]</scope>
    <source>
        <strain evidence="3">NA1000 / CB15N</strain>
    </source>
</reference>
<organism evidence="2 3">
    <name type="scientific">Caulobacter vibrioides (strain NA1000 / CB15N)</name>
    <name type="common">Caulobacter crescentus</name>
    <dbReference type="NCBI Taxonomy" id="565050"/>
    <lineage>
        <taxon>Bacteria</taxon>
        <taxon>Pseudomonadati</taxon>
        <taxon>Pseudomonadota</taxon>
        <taxon>Alphaproteobacteria</taxon>
        <taxon>Caulobacterales</taxon>
        <taxon>Caulobacteraceae</taxon>
        <taxon>Caulobacter</taxon>
    </lineage>
</organism>
<dbReference type="RefSeq" id="WP_012639986.1">
    <property type="nucleotide sequence ID" value="NC_011916.1"/>
</dbReference>
<dbReference type="Proteomes" id="UP000001364">
    <property type="component" value="Chromosome"/>
</dbReference>
<evidence type="ECO:0000313" key="3">
    <source>
        <dbReference type="Proteomes" id="UP000001364"/>
    </source>
</evidence>